<reference evidence="1" key="1">
    <citation type="submission" date="2021-05" db="EMBL/GenBank/DDBJ databases">
        <authorList>
            <person name="Scholz U."/>
            <person name="Mascher M."/>
            <person name="Fiebig A."/>
        </authorList>
    </citation>
    <scope>NUCLEOTIDE SEQUENCE [LARGE SCALE GENOMIC DNA]</scope>
</reference>
<sequence length="237" mass="24372">MVAMVTEAWTLAGCGAGAASSKSAAVAAQEVPMMLHPAPPKKPAPSFRAVAVSSSKCQDRDAAVVGRRRGIASCLLAALAMASGSGAGVGAARAAILEADDDLELLERVKEDKKKRLQKQGLINASAAETGYLQELVYKLSKVGQAIDKDDFTAAGDVLGPDTGAPWVQNVNAAFSKFSSSSEEKSTVDSFNSSLASLITSVSKSDVESSKSAFVSSATALEKWVSLAGLTGKLKGF</sequence>
<dbReference type="Proteomes" id="UP001732700">
    <property type="component" value="Chromosome 7D"/>
</dbReference>
<dbReference type="EnsemblPlants" id="AVESA.00010b.r2.7DG1352470.1">
    <property type="protein sequence ID" value="AVESA.00010b.r2.7DG1352470.1.CDS"/>
    <property type="gene ID" value="AVESA.00010b.r2.7DG1352470"/>
</dbReference>
<organism evidence="1 2">
    <name type="scientific">Avena sativa</name>
    <name type="common">Oat</name>
    <dbReference type="NCBI Taxonomy" id="4498"/>
    <lineage>
        <taxon>Eukaryota</taxon>
        <taxon>Viridiplantae</taxon>
        <taxon>Streptophyta</taxon>
        <taxon>Embryophyta</taxon>
        <taxon>Tracheophyta</taxon>
        <taxon>Spermatophyta</taxon>
        <taxon>Magnoliopsida</taxon>
        <taxon>Liliopsida</taxon>
        <taxon>Poales</taxon>
        <taxon>Poaceae</taxon>
        <taxon>BOP clade</taxon>
        <taxon>Pooideae</taxon>
        <taxon>Poodae</taxon>
        <taxon>Poeae</taxon>
        <taxon>Poeae Chloroplast Group 1 (Aveneae type)</taxon>
        <taxon>Aveninae</taxon>
        <taxon>Avena</taxon>
    </lineage>
</organism>
<keyword evidence="2" id="KW-1185">Reference proteome</keyword>
<reference evidence="1" key="2">
    <citation type="submission" date="2025-09" db="UniProtKB">
        <authorList>
            <consortium name="EnsemblPlants"/>
        </authorList>
    </citation>
    <scope>IDENTIFICATION</scope>
</reference>
<evidence type="ECO:0000313" key="1">
    <source>
        <dbReference type="EnsemblPlants" id="AVESA.00010b.r2.7DG1352470.1.CDS"/>
    </source>
</evidence>
<name>A0ACD6ACF8_AVESA</name>
<evidence type="ECO:0000313" key="2">
    <source>
        <dbReference type="Proteomes" id="UP001732700"/>
    </source>
</evidence>
<proteinExistence type="predicted"/>
<accession>A0ACD6ACF8</accession>
<protein>
    <submittedName>
        <fullName evidence="1">Uncharacterized protein</fullName>
    </submittedName>
</protein>